<dbReference type="GO" id="GO:0046872">
    <property type="term" value="F:metal ion binding"/>
    <property type="evidence" value="ECO:0007669"/>
    <property type="project" value="InterPro"/>
</dbReference>
<dbReference type="CDD" id="cd08187">
    <property type="entry name" value="BDH"/>
    <property type="match status" value="1"/>
</dbReference>
<dbReference type="AlphaFoldDB" id="A0A9D2S1M6"/>
<proteinExistence type="predicted"/>
<dbReference type="SUPFAM" id="SSF56796">
    <property type="entry name" value="Dehydroquinate synthase-like"/>
    <property type="match status" value="1"/>
</dbReference>
<dbReference type="PANTHER" id="PTHR43633">
    <property type="entry name" value="ALCOHOL DEHYDROGENASE YQHD"/>
    <property type="match status" value="1"/>
</dbReference>
<dbReference type="GO" id="GO:0008106">
    <property type="term" value="F:alcohol dehydrogenase (NADP+) activity"/>
    <property type="evidence" value="ECO:0007669"/>
    <property type="project" value="TreeGrafter"/>
</dbReference>
<feature type="domain" description="Alcohol dehydrogenase iron-type/glycerol dehydrogenase GldA" evidence="2">
    <location>
        <begin position="9"/>
        <end position="179"/>
    </location>
</feature>
<feature type="domain" description="Fe-containing alcohol dehydrogenase-like C-terminal" evidence="3">
    <location>
        <begin position="191"/>
        <end position="389"/>
    </location>
</feature>
<sequence length="393" mass="42892">MHSFVYYSPTKVVFGKDTQRQVAQLAREFGASRVMIVYGSGSVVRSGLLAEIEAIMAQDGLPCCTLGGVQPNPRTALAREGAKKAIEFGADFILAVGGGSVIDTAKAIAHGAATPEVDLWEYWKGTKTVERSLPVGVVLTISAAGSETSDSAVLTDEESGTKRGINTPFNRPRFAIMNPELTYTLPRYQVACGVVDIMMHTMDRYFNPVKGNDLTDAFAEALLRTVMRYGVTAVNNPHDEQAMSELMWCGSVSHNGLTGLGGLMDFCPHKLGHELSGRFDVAHGASLSVMWGAWATYSRSEHPERFAQFAKEVLGITETDVERAGKMAIEEVVNYFRKLEMPTSFTELGIGVQPEEVLQDMAMRATRGDTIQLGSFRPLNAQRALEVYRLANH</sequence>
<dbReference type="InterPro" id="IPR001670">
    <property type="entry name" value="ADH_Fe/GldA"/>
</dbReference>
<dbReference type="Pfam" id="PF25137">
    <property type="entry name" value="ADH_Fe_C"/>
    <property type="match status" value="1"/>
</dbReference>
<dbReference type="Gene3D" id="3.40.50.1970">
    <property type="match status" value="1"/>
</dbReference>
<dbReference type="FunFam" id="3.40.50.1970:FF:000003">
    <property type="entry name" value="Alcohol dehydrogenase, iron-containing"/>
    <property type="match status" value="1"/>
</dbReference>
<name>A0A9D2S1M6_9FIRM</name>
<dbReference type="GO" id="GO:1990362">
    <property type="term" value="F:butanol dehydrogenase (NAD+) activity"/>
    <property type="evidence" value="ECO:0007669"/>
    <property type="project" value="InterPro"/>
</dbReference>
<evidence type="ECO:0000259" key="2">
    <source>
        <dbReference type="Pfam" id="PF00465"/>
    </source>
</evidence>
<reference evidence="4" key="1">
    <citation type="journal article" date="2021" name="PeerJ">
        <title>Extensive microbial diversity within the chicken gut microbiome revealed by metagenomics and culture.</title>
        <authorList>
            <person name="Gilroy R."/>
            <person name="Ravi A."/>
            <person name="Getino M."/>
            <person name="Pursley I."/>
            <person name="Horton D.L."/>
            <person name="Alikhan N.F."/>
            <person name="Baker D."/>
            <person name="Gharbi K."/>
            <person name="Hall N."/>
            <person name="Watson M."/>
            <person name="Adriaenssens E.M."/>
            <person name="Foster-Nyarko E."/>
            <person name="Jarju S."/>
            <person name="Secka A."/>
            <person name="Antonio M."/>
            <person name="Oren A."/>
            <person name="Chaudhuri R.R."/>
            <person name="La Ragione R."/>
            <person name="Hildebrand F."/>
            <person name="Pallen M.J."/>
        </authorList>
    </citation>
    <scope>NUCLEOTIDE SEQUENCE</scope>
    <source>
        <strain evidence="4">ChiBcec8-14828</strain>
    </source>
</reference>
<dbReference type="GO" id="GO:0005829">
    <property type="term" value="C:cytosol"/>
    <property type="evidence" value="ECO:0007669"/>
    <property type="project" value="TreeGrafter"/>
</dbReference>
<dbReference type="Proteomes" id="UP000824209">
    <property type="component" value="Unassembled WGS sequence"/>
</dbReference>
<accession>A0A9D2S1M6</accession>
<evidence type="ECO:0000313" key="5">
    <source>
        <dbReference type="Proteomes" id="UP000824209"/>
    </source>
</evidence>
<evidence type="ECO:0000256" key="1">
    <source>
        <dbReference type="ARBA" id="ARBA00023002"/>
    </source>
</evidence>
<evidence type="ECO:0000313" key="4">
    <source>
        <dbReference type="EMBL" id="HJB40818.1"/>
    </source>
</evidence>
<protein>
    <submittedName>
        <fullName evidence="4">Iron-containing alcohol dehydrogenase</fullName>
    </submittedName>
</protein>
<reference evidence="4" key="2">
    <citation type="submission" date="2021-04" db="EMBL/GenBank/DDBJ databases">
        <authorList>
            <person name="Gilroy R."/>
        </authorList>
    </citation>
    <scope>NUCLEOTIDE SEQUENCE</scope>
    <source>
        <strain evidence="4">ChiBcec8-14828</strain>
    </source>
</reference>
<dbReference type="Gene3D" id="1.20.1090.10">
    <property type="entry name" value="Dehydroquinate synthase-like - alpha domain"/>
    <property type="match status" value="1"/>
</dbReference>
<dbReference type="EMBL" id="DWYA01000096">
    <property type="protein sequence ID" value="HJB40818.1"/>
    <property type="molecule type" value="Genomic_DNA"/>
</dbReference>
<dbReference type="GO" id="GO:1990002">
    <property type="term" value="F:methylglyoxal reductase (NADPH) (acetol producing) activity"/>
    <property type="evidence" value="ECO:0007669"/>
    <property type="project" value="TreeGrafter"/>
</dbReference>
<organism evidence="4 5">
    <name type="scientific">Candidatus Ruthenibacterium avium</name>
    <dbReference type="NCBI Taxonomy" id="2838751"/>
    <lineage>
        <taxon>Bacteria</taxon>
        <taxon>Bacillati</taxon>
        <taxon>Bacillota</taxon>
        <taxon>Clostridia</taxon>
        <taxon>Eubacteriales</taxon>
        <taxon>Oscillospiraceae</taxon>
        <taxon>Ruthenibacterium</taxon>
    </lineage>
</organism>
<gene>
    <name evidence="4" type="ORF">H9943_10560</name>
</gene>
<dbReference type="PANTHER" id="PTHR43633:SF1">
    <property type="entry name" value="ALCOHOL DEHYDROGENASE YQHD"/>
    <property type="match status" value="1"/>
</dbReference>
<evidence type="ECO:0000259" key="3">
    <source>
        <dbReference type="Pfam" id="PF25137"/>
    </source>
</evidence>
<keyword evidence="1" id="KW-0560">Oxidoreductase</keyword>
<dbReference type="InterPro" id="IPR056798">
    <property type="entry name" value="ADH_Fe_C"/>
</dbReference>
<dbReference type="Pfam" id="PF00465">
    <property type="entry name" value="Fe-ADH"/>
    <property type="match status" value="1"/>
</dbReference>
<dbReference type="InterPro" id="IPR044731">
    <property type="entry name" value="BDH-like"/>
</dbReference>
<comment type="caution">
    <text evidence="4">The sequence shown here is derived from an EMBL/GenBank/DDBJ whole genome shotgun (WGS) entry which is preliminary data.</text>
</comment>